<dbReference type="Gene3D" id="3.90.550.10">
    <property type="entry name" value="Spore Coat Polysaccharide Biosynthesis Protein SpsA, Chain A"/>
    <property type="match status" value="1"/>
</dbReference>
<keyword evidence="4" id="KW-0808">Transferase</keyword>
<reference evidence="4 6" key="5">
    <citation type="journal article" date="2012" name="Curr. Microbiol.">
        <title>Re-annotation of two hyperthermophilic archaea Pyrococcus abyssi GE5 and Pyrococcus furiosus DSM 3638.</title>
        <authorList>
            <person name="Gao J."/>
            <person name="Wang J."/>
        </authorList>
    </citation>
    <scope>GENOME REANNOTATION</scope>
    <source>
        <strain evidence="4">GE5</strain>
        <strain evidence="6">GE5 / Orsay</strain>
    </source>
</reference>
<dbReference type="PANTHER" id="PTHR43685">
    <property type="entry name" value="GLYCOSYLTRANSFERASE"/>
    <property type="match status" value="1"/>
</dbReference>
<dbReference type="InterPro" id="IPR001173">
    <property type="entry name" value="Glyco_trans_2-like"/>
</dbReference>
<keyword evidence="1" id="KW-0812">Transmembrane</keyword>
<dbReference type="PIR" id="G75099">
    <property type="entry name" value="G75099"/>
</dbReference>
<dbReference type="SUPFAM" id="SSF53448">
    <property type="entry name" value="Nucleotide-diphospho-sugar transferases"/>
    <property type="match status" value="1"/>
</dbReference>
<protein>
    <submittedName>
        <fullName evidence="3">Glycosyltransferase, putative</fullName>
    </submittedName>
    <submittedName>
        <fullName evidence="4">Sugar transferase related protein</fullName>
    </submittedName>
</protein>
<dbReference type="CAZy" id="GT2">
    <property type="family name" value="Glycosyltransferase Family 2"/>
</dbReference>
<evidence type="ECO:0000256" key="1">
    <source>
        <dbReference type="SAM" id="Phobius"/>
    </source>
</evidence>
<dbReference type="InterPro" id="IPR029044">
    <property type="entry name" value="Nucleotide-diphossugar_trans"/>
</dbReference>
<name>Q9UZF9_PYRAB</name>
<reference evidence="3" key="2">
    <citation type="journal article" date="2000" name="J. Mol. Biol.">
        <title>Archaeal homologs of eukaryotic methylation guide small nucleolar RNAs: lessons from the Pyrococcus genomes.</title>
        <authorList>
            <person name="Gaspin C."/>
            <person name="Cavaille J."/>
            <person name="Erauso G."/>
        </authorList>
    </citation>
    <scope>NUCLEOTIDE SEQUENCE</scope>
    <source>
        <strain evidence="3">Orsay</strain>
    </source>
</reference>
<dbReference type="GO" id="GO:0016740">
    <property type="term" value="F:transferase activity"/>
    <property type="evidence" value="ECO:0007669"/>
    <property type="project" value="UniProtKB-KW"/>
</dbReference>
<evidence type="ECO:0000313" key="3">
    <source>
        <dbReference type="EMBL" id="CAB50100.1"/>
    </source>
</evidence>
<dbReference type="InterPro" id="IPR050834">
    <property type="entry name" value="Glycosyltransf_2"/>
</dbReference>
<evidence type="ECO:0000259" key="2">
    <source>
        <dbReference type="Pfam" id="PF00535"/>
    </source>
</evidence>
<dbReference type="HOGENOM" id="CLU_025996_19_2_2"/>
<dbReference type="RefSeq" id="WP_010868307.1">
    <property type="nucleotide sequence ID" value="NC_000868.1"/>
</dbReference>
<reference evidence="3" key="3">
    <citation type="journal article" date="2001" name="Genome Res.">
        <title>Genome evolution at the genus level: comparison of three complete genomes of hyperthermophilic archaea.</title>
        <authorList>
            <person name="Lecompte O."/>
            <person name="Ripp R."/>
            <person name="Puzos-Barbe V."/>
            <person name="Duprat S."/>
            <person name="Heilig R."/>
            <person name="Dietrich J."/>
            <person name="Thierry J.C."/>
            <person name="Poch O."/>
        </authorList>
    </citation>
    <scope>NUCLEOTIDE SEQUENCE</scope>
    <source>
        <strain evidence="3">Orsay</strain>
    </source>
</reference>
<dbReference type="STRING" id="272844.PAB0796"/>
<feature type="transmembrane region" description="Helical" evidence="1">
    <location>
        <begin position="260"/>
        <end position="281"/>
    </location>
</feature>
<feature type="transmembrane region" description="Helical" evidence="1">
    <location>
        <begin position="293"/>
        <end position="316"/>
    </location>
</feature>
<dbReference type="CDD" id="cd02525">
    <property type="entry name" value="Succinoglycan_BP_ExoA"/>
    <property type="match status" value="1"/>
</dbReference>
<dbReference type="PATRIC" id="fig|272844.11.peg.1264"/>
<reference evidence="3" key="1">
    <citation type="submission" date="1999-07" db="EMBL/GenBank/DDBJ databases">
        <authorList>
            <person name="Genoscope"/>
        </authorList>
    </citation>
    <scope>NUCLEOTIDE SEQUENCE</scope>
    <source>
        <strain evidence="3">Orsay</strain>
    </source>
</reference>
<dbReference type="Proteomes" id="UP000000810">
    <property type="component" value="Chromosome"/>
</dbReference>
<evidence type="ECO:0000313" key="4">
    <source>
        <dbReference type="EMBL" id="CCE70620.1"/>
    </source>
</evidence>
<dbReference type="KEGG" id="pab:PAB0796"/>
<dbReference type="OrthoDB" id="46222at2157"/>
<dbReference type="EMBL" id="AJ248286">
    <property type="protein sequence ID" value="CAB50100.1"/>
    <property type="molecule type" value="Genomic_DNA"/>
</dbReference>
<evidence type="ECO:0000313" key="5">
    <source>
        <dbReference type="Proteomes" id="UP000000810"/>
    </source>
</evidence>
<dbReference type="Pfam" id="PF00535">
    <property type="entry name" value="Glycos_transf_2"/>
    <property type="match status" value="1"/>
</dbReference>
<keyword evidence="1" id="KW-1133">Transmembrane helix</keyword>
<evidence type="ECO:0000313" key="6">
    <source>
        <dbReference type="Proteomes" id="UP000009139"/>
    </source>
</evidence>
<feature type="transmembrane region" description="Helical" evidence="1">
    <location>
        <begin position="232"/>
        <end position="253"/>
    </location>
</feature>
<accession>Q9UZF9</accession>
<reference evidence="3 5" key="4">
    <citation type="journal article" date="2003" name="Mol. Microbiol.">
        <title>An integrated analysis of the genome of the hyperthermophilic archaeon Pyrococcus abyssi.</title>
        <authorList>
            <person name="Cohen G."/>
            <person name="Barbe V."/>
            <person name="Flament D."/>
            <person name="Galperin M."/>
            <person name="Heilig R."/>
            <person name="Ripp R."/>
            <person name="Lecompte O."/>
            <person name="Prieur D."/>
            <person name="Poch O."/>
            <person name="Quellerou J."/>
            <person name="Thierry J.C."/>
            <person name="Van der Oost J."/>
            <person name="Weissenbach J."/>
            <person name="Zivanovic Y."/>
            <person name="Forterre P."/>
        </authorList>
    </citation>
    <scope>NUCLEOTIDE SEQUENCE [LARGE SCALE GENOMIC DNA]</scope>
    <source>
        <strain evidence="5">GE5 / Orsay</strain>
        <strain evidence="3">Orsay</strain>
    </source>
</reference>
<dbReference type="PANTHER" id="PTHR43685:SF3">
    <property type="entry name" value="SLR2126 PROTEIN"/>
    <property type="match status" value="1"/>
</dbReference>
<organism evidence="3 5">
    <name type="scientific">Pyrococcus abyssi (strain GE5 / Orsay)</name>
    <dbReference type="NCBI Taxonomy" id="272844"/>
    <lineage>
        <taxon>Archaea</taxon>
        <taxon>Methanobacteriati</taxon>
        <taxon>Methanobacteriota</taxon>
        <taxon>Thermococci</taxon>
        <taxon>Thermococcales</taxon>
        <taxon>Thermococcaceae</taxon>
        <taxon>Pyrococcus</taxon>
    </lineage>
</organism>
<proteinExistence type="predicted"/>
<sequence>MRISLITTVKNEENSIRAFLESILQQSRPPDEFIIVDGGSTDKTVEILQEYTPLFKRKNIIYKIIVKKGANIAKGRNIAISNSSGDIIACTDAGCVLSKAWLEEIARSFEQDPSVDIVSGWYEPLATSKFEEIVAEITYPKLKKVLRNPSKFLPSSRSIAFKKKCWKKVGGYPEWLYTAEDTLYDILLKRAGCKFVFNPNAVVYWKVRENLRKLFRQYYNYAKGDGEANLFFWRYFLVCYFPIIAILISLIYWRTNNVSPLLLGIIYLTGLISYLFGEVIYRGGSVRKILVNLPLALIIEITILVARTIGYTYGFLKRFKYKKTTKELTRL</sequence>
<dbReference type="Proteomes" id="UP000009139">
    <property type="component" value="Chromosome"/>
</dbReference>
<keyword evidence="1" id="KW-0472">Membrane</keyword>
<keyword evidence="5" id="KW-1185">Reference proteome</keyword>
<gene>
    <name evidence="3" type="ordered locus">PAB0796</name>
</gene>
<dbReference type="EMBL" id="HE613800">
    <property type="protein sequence ID" value="CCE70620.1"/>
    <property type="molecule type" value="Genomic_DNA"/>
</dbReference>
<feature type="domain" description="Glycosyltransferase 2-like" evidence="2">
    <location>
        <begin position="4"/>
        <end position="135"/>
    </location>
</feature>
<dbReference type="eggNOG" id="arCOG01385">
    <property type="taxonomic scope" value="Archaea"/>
</dbReference>
<dbReference type="AlphaFoldDB" id="Q9UZF9"/>